<feature type="domain" description="GGDEF" evidence="2">
    <location>
        <begin position="859"/>
        <end position="989"/>
    </location>
</feature>
<dbReference type="InterPro" id="IPR035919">
    <property type="entry name" value="EAL_sf"/>
</dbReference>
<feature type="domain" description="GGDEF" evidence="2">
    <location>
        <begin position="147"/>
        <end position="274"/>
    </location>
</feature>
<reference evidence="3 4" key="1">
    <citation type="submission" date="2016-10" db="EMBL/GenBank/DDBJ databases">
        <authorList>
            <person name="de Groot N.N."/>
        </authorList>
    </citation>
    <scope>NUCLEOTIDE SEQUENCE [LARGE SCALE GENOMIC DNA]</scope>
    <source>
        <strain evidence="3 4">KHGC13</strain>
    </source>
</reference>
<dbReference type="Gene3D" id="3.20.20.450">
    <property type="entry name" value="EAL domain"/>
    <property type="match status" value="1"/>
</dbReference>
<keyword evidence="4" id="KW-1185">Reference proteome</keyword>
<dbReference type="Pfam" id="PF00563">
    <property type="entry name" value="EAL"/>
    <property type="match status" value="1"/>
</dbReference>
<sequence>MSEKSSGIYIIDENYNVTNVNKTILELYPSLEVGKKCYQCLMNLDEPCPPCPVANHVQGPQTYLDPIRNIYETVDAVEVLLPDGTTGHALVLSTVGESATISAKLPRTEQELDQLLDQEYFDKLTEGYSRKGFIREAEQIFSRTQKTDYGFVLFDIRNFKAINDTFGVEVGDRVLKFVFSKLRNSFLKPAVSARLESDWFLFLVQRKNIQIAEIENLLNLDWPMDGRRLSMHLRCGIYYVEEEEPSVSHMVDRAVIAKRYVDHGQKGHVSVFNPAMLEKYIDQAEIISSFADSLRNEDFKVYYQPIIDTASGKLCSAEALVRWEHPIQGFIVPDRFIPALESSGFITRLDRHVLRHVHDLQAELYRNRKQIVPISVNLSRQDFYDDSMMNEILELTQGSSLPANSINFEVTETAVAVLRENCDYLLQQIRQAGAKVLLDDFGKGYSSLGMVGDYSFDTVKIDKSFIDRIVTKQSVRAVIESTINMCHAIGLRTVAEGVENEEQLTYLRNYGCDAIQGYYYAKPLPEEEFCKYLAKSELADSAHFSKRRSGNLHQFDLRTLLDLIDHSGQFIQVCYPEDYTMVYANALTRQLSGHPDRPYEGAKCYEYMLGLNGPCGHCPMKLMEGENEKQIEVDDGIHAFSLKARYACWNGKKVFIEYGHDITGLKSAQNRYTSQIRSILEGIPEGQGVFHVDLTADKWISSQGKAQNARDMQGMKNVDDLIRRIGSFVPDREGQEEFFRVFCRAAQMKAYQEDRRQIILETRSYYDDLSIRWSRITAHLIDNPTTGHVESIIYGVDISKEVHQTVEREKKQLRQEADEAWKMYAQADRERRYDYLTGLNSRLDLYKFLKGEGEQQDRGVSHVLFIDIDDFKRVNDTFGHEGGDVCLKTLGEILREFGNAYGITFYRFGGEEFVGLSCSNASDIEAVALILLERIRHTRIRLEDDTEITITVSIGCTSEPGTYQEMIRTADRAMYRAKGEGKNRVACID</sequence>
<dbReference type="Pfam" id="PF00990">
    <property type="entry name" value="GGDEF"/>
    <property type="match status" value="2"/>
</dbReference>
<organism evidence="3 4">
    <name type="scientific">Eubacterium pyruvativorans</name>
    <dbReference type="NCBI Taxonomy" id="155865"/>
    <lineage>
        <taxon>Bacteria</taxon>
        <taxon>Bacillati</taxon>
        <taxon>Bacillota</taxon>
        <taxon>Clostridia</taxon>
        <taxon>Eubacteriales</taxon>
        <taxon>Eubacteriaceae</taxon>
        <taxon>Eubacterium</taxon>
    </lineage>
</organism>
<dbReference type="InterPro" id="IPR043128">
    <property type="entry name" value="Rev_trsase/Diguanyl_cyclase"/>
</dbReference>
<dbReference type="STRING" id="155865.SAMN05216515_11639"/>
<dbReference type="OrthoDB" id="9805474at2"/>
<dbReference type="SMART" id="SM00267">
    <property type="entry name" value="GGDEF"/>
    <property type="match status" value="2"/>
</dbReference>
<dbReference type="SUPFAM" id="SSF141868">
    <property type="entry name" value="EAL domain-like"/>
    <property type="match status" value="1"/>
</dbReference>
<name>A0A1I7HDR2_9FIRM</name>
<accession>A0A1I7HDR2</accession>
<dbReference type="SUPFAM" id="SSF55073">
    <property type="entry name" value="Nucleotide cyclase"/>
    <property type="match status" value="2"/>
</dbReference>
<dbReference type="NCBIfam" id="TIGR00254">
    <property type="entry name" value="GGDEF"/>
    <property type="match status" value="2"/>
</dbReference>
<feature type="domain" description="EAL" evidence="1">
    <location>
        <begin position="283"/>
        <end position="537"/>
    </location>
</feature>
<dbReference type="GO" id="GO:0071111">
    <property type="term" value="F:cyclic-guanylate-specific phosphodiesterase activity"/>
    <property type="evidence" value="ECO:0007669"/>
    <property type="project" value="InterPro"/>
</dbReference>
<dbReference type="SMART" id="SM00052">
    <property type="entry name" value="EAL"/>
    <property type="match status" value="1"/>
</dbReference>
<dbReference type="EMBL" id="FPBT01000015">
    <property type="protein sequence ID" value="SFU58719.1"/>
    <property type="molecule type" value="Genomic_DNA"/>
</dbReference>
<dbReference type="InterPro" id="IPR000160">
    <property type="entry name" value="GGDEF_dom"/>
</dbReference>
<dbReference type="InterPro" id="IPR029787">
    <property type="entry name" value="Nucleotide_cyclase"/>
</dbReference>
<gene>
    <name evidence="3" type="ORF">SAMN05216508_11538</name>
</gene>
<proteinExistence type="predicted"/>
<dbReference type="RefSeq" id="WP_090471448.1">
    <property type="nucleotide sequence ID" value="NZ_FOWF01000016.1"/>
</dbReference>
<evidence type="ECO:0000313" key="3">
    <source>
        <dbReference type="EMBL" id="SFU58719.1"/>
    </source>
</evidence>
<dbReference type="Gene3D" id="3.30.70.270">
    <property type="match status" value="2"/>
</dbReference>
<dbReference type="InterPro" id="IPR050706">
    <property type="entry name" value="Cyclic-di-GMP_PDE-like"/>
</dbReference>
<dbReference type="PANTHER" id="PTHR33121">
    <property type="entry name" value="CYCLIC DI-GMP PHOSPHODIESTERASE PDEF"/>
    <property type="match status" value="1"/>
</dbReference>
<dbReference type="AlphaFoldDB" id="A0A1I7HDR2"/>
<dbReference type="Proteomes" id="UP000198817">
    <property type="component" value="Unassembled WGS sequence"/>
</dbReference>
<evidence type="ECO:0000259" key="1">
    <source>
        <dbReference type="PROSITE" id="PS50883"/>
    </source>
</evidence>
<dbReference type="PROSITE" id="PS50883">
    <property type="entry name" value="EAL"/>
    <property type="match status" value="1"/>
</dbReference>
<evidence type="ECO:0000313" key="4">
    <source>
        <dbReference type="Proteomes" id="UP000198817"/>
    </source>
</evidence>
<dbReference type="PROSITE" id="PS50887">
    <property type="entry name" value="GGDEF"/>
    <property type="match status" value="2"/>
</dbReference>
<evidence type="ECO:0000259" key="2">
    <source>
        <dbReference type="PROSITE" id="PS50887"/>
    </source>
</evidence>
<dbReference type="CDD" id="cd01948">
    <property type="entry name" value="EAL"/>
    <property type="match status" value="1"/>
</dbReference>
<dbReference type="InterPro" id="IPR001633">
    <property type="entry name" value="EAL_dom"/>
</dbReference>
<protein>
    <submittedName>
        <fullName evidence="3">Diguanylate cyclase (GGDEF) domain-containing protein</fullName>
    </submittedName>
</protein>
<dbReference type="PANTHER" id="PTHR33121:SF71">
    <property type="entry name" value="OXYGEN SENSOR PROTEIN DOSP"/>
    <property type="match status" value="1"/>
</dbReference>
<dbReference type="CDD" id="cd01949">
    <property type="entry name" value="GGDEF"/>
    <property type="match status" value="1"/>
</dbReference>